<reference evidence="13 14" key="1">
    <citation type="submission" date="2012-12" db="EMBL/GenBank/DDBJ databases">
        <title>Genome Assembly of Photobacterium sp. AK15.</title>
        <authorList>
            <person name="Khatri I."/>
            <person name="Vaidya B."/>
            <person name="Srinivas T.N.R."/>
            <person name="Subramanian S."/>
            <person name="Pinnaka A."/>
        </authorList>
    </citation>
    <scope>NUCLEOTIDE SEQUENCE [LARGE SCALE GENOMIC DNA]</scope>
    <source>
        <strain evidence="13 14">AK15</strain>
    </source>
</reference>
<dbReference type="GO" id="GO:0005886">
    <property type="term" value="C:plasma membrane"/>
    <property type="evidence" value="ECO:0007669"/>
    <property type="project" value="TreeGrafter"/>
</dbReference>
<feature type="active site" description="Proton donor/acceptor" evidence="8">
    <location>
        <position position="93"/>
    </location>
</feature>
<evidence type="ECO:0000313" key="14">
    <source>
        <dbReference type="Proteomes" id="UP000011134"/>
    </source>
</evidence>
<keyword evidence="3 7" id="KW-0560">Oxidoreductase</keyword>
<dbReference type="CDD" id="cd05305">
    <property type="entry name" value="L-AlaDH"/>
    <property type="match status" value="1"/>
</dbReference>
<comment type="caution">
    <text evidence="13">The sequence shown here is derived from an EMBL/GenBank/DDBJ whole genome shotgun (WGS) entry which is preliminary data.</text>
</comment>
<dbReference type="PIRSF" id="PIRSF000183">
    <property type="entry name" value="Alanine_dh"/>
    <property type="match status" value="1"/>
</dbReference>
<dbReference type="NCBIfam" id="TIGR00518">
    <property type="entry name" value="alaDH"/>
    <property type="match status" value="1"/>
</dbReference>
<dbReference type="Pfam" id="PF01262">
    <property type="entry name" value="AlaDh_PNT_C"/>
    <property type="match status" value="1"/>
</dbReference>
<dbReference type="GO" id="GO:0000166">
    <property type="term" value="F:nucleotide binding"/>
    <property type="evidence" value="ECO:0007669"/>
    <property type="project" value="UniProtKB-KW"/>
</dbReference>
<feature type="binding site" evidence="10">
    <location>
        <position position="201"/>
    </location>
    <ligand>
        <name>NAD(+)</name>
        <dbReference type="ChEBI" id="CHEBI:57540"/>
    </ligand>
</feature>
<evidence type="ECO:0000259" key="12">
    <source>
        <dbReference type="SMART" id="SM01003"/>
    </source>
</evidence>
<gene>
    <name evidence="13" type="ORF">C942_04577</name>
</gene>
<evidence type="ECO:0000256" key="1">
    <source>
        <dbReference type="ARBA" id="ARBA00005206"/>
    </source>
</evidence>
<feature type="binding site" evidence="9">
    <location>
        <position position="15"/>
    </location>
    <ligand>
        <name>substrate</name>
    </ligand>
</feature>
<dbReference type="InterPro" id="IPR007698">
    <property type="entry name" value="AlaDH/PNT_NAD(H)-bd"/>
</dbReference>
<dbReference type="Pfam" id="PF05222">
    <property type="entry name" value="AlaDh_PNT_N"/>
    <property type="match status" value="1"/>
</dbReference>
<dbReference type="SMART" id="SM01003">
    <property type="entry name" value="AlaDh_PNT_N"/>
    <property type="match status" value="1"/>
</dbReference>
<dbReference type="InterPro" id="IPR008141">
    <property type="entry name" value="Ala_DH"/>
</dbReference>
<comment type="function">
    <text evidence="6">May play a role in cell wall synthesis as L-alanine is an important constituent of the peptidoglycan layer.</text>
</comment>
<protein>
    <recommendedName>
        <fullName evidence="7">Alanine dehydrogenase</fullName>
        <ecNumber evidence="7">1.4.1.1</ecNumber>
    </recommendedName>
</protein>
<feature type="domain" description="Alanine dehydrogenase/pyridine nucleotide transhydrogenase NAD(H)-binding" evidence="11">
    <location>
        <begin position="147"/>
        <end position="295"/>
    </location>
</feature>
<keyword evidence="10" id="KW-0547">Nucleotide-binding</keyword>
<dbReference type="SUPFAM" id="SSF51735">
    <property type="entry name" value="NAD(P)-binding Rossmann-fold domains"/>
    <property type="match status" value="1"/>
</dbReference>
<feature type="binding site" evidence="9">
    <location>
        <position position="73"/>
    </location>
    <ligand>
        <name>substrate</name>
    </ligand>
</feature>
<dbReference type="RefSeq" id="WP_007463941.1">
    <property type="nucleotide sequence ID" value="NZ_AMZO01000006.1"/>
</dbReference>
<dbReference type="PATRIC" id="fig|1056511.3.peg.1406"/>
<evidence type="ECO:0000256" key="3">
    <source>
        <dbReference type="ARBA" id="ARBA00023002"/>
    </source>
</evidence>
<feature type="binding site" evidence="10">
    <location>
        <position position="132"/>
    </location>
    <ligand>
        <name>NAD(+)</name>
        <dbReference type="ChEBI" id="CHEBI:57540"/>
    </ligand>
</feature>
<evidence type="ECO:0000256" key="5">
    <source>
        <dbReference type="ARBA" id="ARBA00049277"/>
    </source>
</evidence>
<comment type="similarity">
    <text evidence="2 7">Belongs to the AlaDH/PNT family.</text>
</comment>
<dbReference type="OrthoDB" id="9804592at2"/>
<keyword evidence="14" id="KW-1185">Reference proteome</keyword>
<dbReference type="Gene3D" id="3.40.50.720">
    <property type="entry name" value="NAD(P)-binding Rossmann-like Domain"/>
    <property type="match status" value="2"/>
</dbReference>
<comment type="pathway">
    <text evidence="1">Amino-acid degradation; L-alanine degradation via dehydrogenase pathway; NH(3) and pyruvate from L-alanine: step 1/1.</text>
</comment>
<feature type="binding site" evidence="10">
    <location>
        <begin position="296"/>
        <end position="299"/>
    </location>
    <ligand>
        <name>NAD(+)</name>
        <dbReference type="ChEBI" id="CHEBI:57540"/>
    </ligand>
</feature>
<name>L8JF69_9GAMM</name>
<feature type="active site" description="Proton donor/acceptor" evidence="8">
    <location>
        <position position="268"/>
    </location>
</feature>
<feature type="domain" description="Alanine dehydrogenase/pyridine nucleotide transhydrogenase N-terminal" evidence="12">
    <location>
        <begin position="4"/>
        <end position="135"/>
    </location>
</feature>
<dbReference type="SMART" id="SM01002">
    <property type="entry name" value="AlaDh_PNT_C"/>
    <property type="match status" value="1"/>
</dbReference>
<dbReference type="FunFam" id="3.40.50.720:FF:000433">
    <property type="entry name" value="Alanine dehydrogenase 1"/>
    <property type="match status" value="1"/>
</dbReference>
<evidence type="ECO:0000259" key="11">
    <source>
        <dbReference type="SMART" id="SM01002"/>
    </source>
</evidence>
<dbReference type="EC" id="1.4.1.1" evidence="7"/>
<sequence length="370" mass="39433">MDIGVIKEIKNRENRVALTPLGAEQLIGAGHVVKVQSGAGAGSGFTDEAYMEVGCQVVNVAQAWDSELVVKIKEPLESEYPYLKSQMLFTYLHLAGVAPSLTEALLKAGTTAIGYETVEDENGRLPLLAPMSAVAGNMAVTIGSYYLAKFADGKGMQLGTVLCQRYGKVVVLGDGVVGRHAAKVADGIGSEVVIFTRHKERFSALQQGRSENHRVALSSQEAIASELADTDLLVGGVLHPGGRAPHLVTKEMVASMQSGSVIVDVSIDQGGCIETSKPTSHSEPVYKVNGVTHYCVTNMPGAYPRTSTIALTNATLGYITRLASEGLTVLRTDKGFAKGVNTYCGYITYRPVAEGLQMLSRYKAFNELTE</sequence>
<comment type="catalytic activity">
    <reaction evidence="5 7">
        <text>L-alanine + NAD(+) + H2O = pyruvate + NH4(+) + NADH + H(+)</text>
        <dbReference type="Rhea" id="RHEA:18405"/>
        <dbReference type="ChEBI" id="CHEBI:15361"/>
        <dbReference type="ChEBI" id="CHEBI:15377"/>
        <dbReference type="ChEBI" id="CHEBI:15378"/>
        <dbReference type="ChEBI" id="CHEBI:28938"/>
        <dbReference type="ChEBI" id="CHEBI:57540"/>
        <dbReference type="ChEBI" id="CHEBI:57945"/>
        <dbReference type="ChEBI" id="CHEBI:57972"/>
        <dbReference type="EC" id="1.4.1.1"/>
    </reaction>
</comment>
<evidence type="ECO:0000256" key="4">
    <source>
        <dbReference type="ARBA" id="ARBA00023027"/>
    </source>
</evidence>
<proteinExistence type="inferred from homology"/>
<feature type="binding site" evidence="10">
    <location>
        <position position="218"/>
    </location>
    <ligand>
        <name>NAD(+)</name>
        <dbReference type="ChEBI" id="CHEBI:57540"/>
    </ligand>
</feature>
<dbReference type="GO" id="GO:0042853">
    <property type="term" value="P:L-alanine catabolic process"/>
    <property type="evidence" value="ECO:0007669"/>
    <property type="project" value="InterPro"/>
</dbReference>
<dbReference type="GO" id="GO:0000286">
    <property type="term" value="F:alanine dehydrogenase activity"/>
    <property type="evidence" value="ECO:0007669"/>
    <property type="project" value="UniProtKB-UniRule"/>
</dbReference>
<dbReference type="PANTHER" id="PTHR42795">
    <property type="entry name" value="ALANINE DEHYDROGENASE"/>
    <property type="match status" value="1"/>
</dbReference>
<evidence type="ECO:0000256" key="6">
    <source>
        <dbReference type="ARBA" id="ARBA00056662"/>
    </source>
</evidence>
<dbReference type="EMBL" id="AMZO01000006">
    <property type="protein sequence ID" value="ELR66878.1"/>
    <property type="molecule type" value="Genomic_DNA"/>
</dbReference>
<organism evidence="13 14">
    <name type="scientific">Photobacterium marinum</name>
    <dbReference type="NCBI Taxonomy" id="1056511"/>
    <lineage>
        <taxon>Bacteria</taxon>
        <taxon>Pseudomonadati</taxon>
        <taxon>Pseudomonadota</taxon>
        <taxon>Gammaproteobacteria</taxon>
        <taxon>Vibrionales</taxon>
        <taxon>Vibrionaceae</taxon>
        <taxon>Photobacterium</taxon>
    </lineage>
</organism>
<feature type="binding site" evidence="10">
    <location>
        <begin position="237"/>
        <end position="238"/>
    </location>
    <ligand>
        <name>NAD(+)</name>
        <dbReference type="ChEBI" id="CHEBI:57540"/>
    </ligand>
</feature>
<evidence type="ECO:0000256" key="10">
    <source>
        <dbReference type="PIRSR" id="PIRSR000183-3"/>
    </source>
</evidence>
<feature type="binding site" evidence="10">
    <location>
        <begin position="265"/>
        <end position="268"/>
    </location>
    <ligand>
        <name>NAD(+)</name>
        <dbReference type="ChEBI" id="CHEBI:57540"/>
    </ligand>
</feature>
<dbReference type="InterPro" id="IPR007886">
    <property type="entry name" value="AlaDH/PNT_N"/>
</dbReference>
<dbReference type="PANTHER" id="PTHR42795:SF1">
    <property type="entry name" value="ALANINE DEHYDROGENASE"/>
    <property type="match status" value="1"/>
</dbReference>
<accession>L8JF69</accession>
<evidence type="ECO:0000256" key="2">
    <source>
        <dbReference type="ARBA" id="ARBA00005689"/>
    </source>
</evidence>
<evidence type="ECO:0000313" key="13">
    <source>
        <dbReference type="EMBL" id="ELR66878.1"/>
    </source>
</evidence>
<keyword evidence="4 7" id="KW-0520">NAD</keyword>
<evidence type="ECO:0000256" key="7">
    <source>
        <dbReference type="PIRNR" id="PIRNR000183"/>
    </source>
</evidence>
<dbReference type="Proteomes" id="UP000011134">
    <property type="component" value="Unassembled WGS sequence"/>
</dbReference>
<dbReference type="AlphaFoldDB" id="L8JF69"/>
<evidence type="ECO:0000256" key="9">
    <source>
        <dbReference type="PIRSR" id="PIRSR000183-2"/>
    </source>
</evidence>
<dbReference type="SUPFAM" id="SSF52283">
    <property type="entry name" value="Formate/glycerate dehydrogenase catalytic domain-like"/>
    <property type="match status" value="1"/>
</dbReference>
<evidence type="ECO:0000256" key="8">
    <source>
        <dbReference type="PIRSR" id="PIRSR000183-1"/>
    </source>
</evidence>
<dbReference type="InterPro" id="IPR036291">
    <property type="entry name" value="NAD(P)-bd_dom_sf"/>
</dbReference>